<organism evidence="8 9">
    <name type="scientific">Pichia membranifaciens</name>
    <dbReference type="NCBI Taxonomy" id="4926"/>
    <lineage>
        <taxon>Eukaryota</taxon>
        <taxon>Fungi</taxon>
        <taxon>Dikarya</taxon>
        <taxon>Ascomycota</taxon>
        <taxon>Saccharomycotina</taxon>
        <taxon>Pichiomycetes</taxon>
        <taxon>Pichiales</taxon>
        <taxon>Pichiaceae</taxon>
        <taxon>Pichia</taxon>
    </lineage>
</organism>
<dbReference type="InterPro" id="IPR033489">
    <property type="entry name" value="RBBP6"/>
</dbReference>
<dbReference type="PANTHER" id="PTHR15439:SF0">
    <property type="entry name" value="CELL DIVISION CYCLE AND APOPTOSIS REGULATOR PROTEIN 1-RELATED"/>
    <property type="match status" value="1"/>
</dbReference>
<dbReference type="EMBL" id="BDGI01000187">
    <property type="protein sequence ID" value="GAV30558.1"/>
    <property type="molecule type" value="Genomic_DNA"/>
</dbReference>
<keyword evidence="5" id="KW-0539">Nucleus</keyword>
<dbReference type="OrthoDB" id="106784at2759"/>
<dbReference type="Gene3D" id="3.10.20.90">
    <property type="entry name" value="Phosphatidylinositol 3-kinase Catalytic Subunit, Chain A, domain 1"/>
    <property type="match status" value="1"/>
</dbReference>
<dbReference type="Pfam" id="PF08783">
    <property type="entry name" value="DWNN"/>
    <property type="match status" value="1"/>
</dbReference>
<evidence type="ECO:0000256" key="6">
    <source>
        <dbReference type="SAM" id="MobiDB-lite"/>
    </source>
</evidence>
<dbReference type="GO" id="GO:0016567">
    <property type="term" value="P:protein ubiquitination"/>
    <property type="evidence" value="ECO:0007669"/>
    <property type="project" value="InterPro"/>
</dbReference>
<dbReference type="Proteomes" id="UP000186136">
    <property type="component" value="Unassembled WGS sequence"/>
</dbReference>
<dbReference type="GO" id="GO:0005634">
    <property type="term" value="C:nucleus"/>
    <property type="evidence" value="ECO:0007669"/>
    <property type="project" value="UniProtKB-SubCell"/>
</dbReference>
<evidence type="ECO:0000259" key="7">
    <source>
        <dbReference type="PROSITE" id="PS51282"/>
    </source>
</evidence>
<dbReference type="PROSITE" id="PS51282">
    <property type="entry name" value="DWNN"/>
    <property type="match status" value="1"/>
</dbReference>
<keyword evidence="3" id="KW-0863">Zinc-finger</keyword>
<dbReference type="InterPro" id="IPR013083">
    <property type="entry name" value="Znf_RING/FYVE/PHD"/>
</dbReference>
<accession>A0A1Q2YLY4</accession>
<keyword evidence="4" id="KW-0862">Zinc</keyword>
<comment type="subcellular location">
    <subcellularLocation>
        <location evidence="1">Nucleus</location>
    </subcellularLocation>
</comment>
<dbReference type="InterPro" id="IPR014891">
    <property type="entry name" value="DWNN_domain"/>
</dbReference>
<evidence type="ECO:0000256" key="5">
    <source>
        <dbReference type="ARBA" id="ARBA00023242"/>
    </source>
</evidence>
<sequence length="446" mass="49711">MAVIYYRFRSQKPDHIATIKFDGTGLTVFELKRDIILANNLLHSTDVDIVLYSTEDIQDTKSWGDQSGGSSSGERELDDDNEVVPRSTTVLVRRTMTPKKNKGNVQRYVAGKPRLQVSGASSVNRSIGLGSNVGGAMNLGDAAANGDEDDMIKKMFSVQDEQWSQQQDVMATATRVDNFRSNVNEPVPEYYICYKCGEKGKHHIKNCPKNNDPNWEGVRVRKTTGIPKSHLKAIENPEDTIRDSNSSGNTTYMVNDEGKYVVAVADTKAWEKYQKTKKGESGGYLNGDIDVEDGELKDPETGKLWKSPVRIPCCNKIFSRKIIEDKLIDSDFTCPSCGKEQIYLDTLVADKELQAKVDEYAKNISEDKSNDGNSSKRRQVNPAGAATNPGQLPQIPMMPMPPMNMPMPPMNMGMPPFMPFMPMPGMNPNMNSMQQNHNGQKNEKHN</sequence>
<evidence type="ECO:0000313" key="8">
    <source>
        <dbReference type="EMBL" id="GAV30558.1"/>
    </source>
</evidence>
<feature type="domain" description="DWNN" evidence="7">
    <location>
        <begin position="4"/>
        <end position="96"/>
    </location>
</feature>
<dbReference type="AlphaFoldDB" id="A0A1Q2YLY4"/>
<dbReference type="GO" id="GO:0006511">
    <property type="term" value="P:ubiquitin-dependent protein catabolic process"/>
    <property type="evidence" value="ECO:0007669"/>
    <property type="project" value="TreeGrafter"/>
</dbReference>
<dbReference type="Gene3D" id="3.30.40.10">
    <property type="entry name" value="Zinc/RING finger domain, C3HC4 (zinc finger)"/>
    <property type="match status" value="1"/>
</dbReference>
<keyword evidence="2" id="KW-0479">Metal-binding</keyword>
<evidence type="ECO:0000256" key="2">
    <source>
        <dbReference type="ARBA" id="ARBA00022723"/>
    </source>
</evidence>
<name>A0A1Q2YLY4_9ASCO</name>
<proteinExistence type="predicted"/>
<evidence type="ECO:0000256" key="4">
    <source>
        <dbReference type="ARBA" id="ARBA00022833"/>
    </source>
</evidence>
<reference evidence="8 9" key="1">
    <citation type="submission" date="2016-08" db="EMBL/GenBank/DDBJ databases">
        <title>Whole genome shotgun sequence of Pichia membranifaciens KS47-1.</title>
        <authorList>
            <person name="Konishi M."/>
            <person name="Ishida M."/>
            <person name="Arakawa T."/>
            <person name="Kato Y."/>
            <person name="Horiuchi J."/>
        </authorList>
    </citation>
    <scope>NUCLEOTIDE SEQUENCE [LARGE SCALE GENOMIC DNA]</scope>
    <source>
        <strain evidence="8 9">KS47-1</strain>
    </source>
</reference>
<dbReference type="GO" id="GO:0006397">
    <property type="term" value="P:mRNA processing"/>
    <property type="evidence" value="ECO:0007669"/>
    <property type="project" value="InterPro"/>
</dbReference>
<dbReference type="PANTHER" id="PTHR15439">
    <property type="entry name" value="RETINOBLASTOMA-BINDING PROTEIN 6"/>
    <property type="match status" value="1"/>
</dbReference>
<dbReference type="Gene3D" id="4.10.60.10">
    <property type="entry name" value="Zinc finger, CCHC-type"/>
    <property type="match status" value="1"/>
</dbReference>
<evidence type="ECO:0000256" key="3">
    <source>
        <dbReference type="ARBA" id="ARBA00022771"/>
    </source>
</evidence>
<keyword evidence="9" id="KW-1185">Reference proteome</keyword>
<comment type="caution">
    <text evidence="8">The sequence shown here is derived from an EMBL/GenBank/DDBJ whole genome shotgun (WGS) entry which is preliminary data.</text>
</comment>
<evidence type="ECO:0000313" key="9">
    <source>
        <dbReference type="Proteomes" id="UP000186136"/>
    </source>
</evidence>
<dbReference type="SUPFAM" id="SSF57850">
    <property type="entry name" value="RING/U-box"/>
    <property type="match status" value="1"/>
</dbReference>
<evidence type="ECO:0000256" key="1">
    <source>
        <dbReference type="ARBA" id="ARBA00004123"/>
    </source>
</evidence>
<dbReference type="SMART" id="SM01180">
    <property type="entry name" value="DWNN"/>
    <property type="match status" value="1"/>
</dbReference>
<gene>
    <name evidence="8" type="ORF">PMKS-004072</name>
</gene>
<feature type="region of interest" description="Disordered" evidence="6">
    <location>
        <begin position="425"/>
        <end position="446"/>
    </location>
</feature>
<dbReference type="GO" id="GO:0008270">
    <property type="term" value="F:zinc ion binding"/>
    <property type="evidence" value="ECO:0007669"/>
    <property type="project" value="UniProtKB-KW"/>
</dbReference>
<dbReference type="GO" id="GO:0061630">
    <property type="term" value="F:ubiquitin protein ligase activity"/>
    <property type="evidence" value="ECO:0007669"/>
    <property type="project" value="InterPro"/>
</dbReference>
<feature type="region of interest" description="Disordered" evidence="6">
    <location>
        <begin position="364"/>
        <end position="400"/>
    </location>
</feature>
<protein>
    <recommendedName>
        <fullName evidence="7">DWNN domain-containing protein</fullName>
    </recommendedName>
</protein>
<feature type="region of interest" description="Disordered" evidence="6">
    <location>
        <begin position="60"/>
        <end position="84"/>
    </location>
</feature>